<name>A0A841T2T8_9BACL</name>
<dbReference type="Proteomes" id="UP000574133">
    <property type="component" value="Unassembled WGS sequence"/>
</dbReference>
<accession>A0A841T2T8</accession>
<dbReference type="Pfam" id="PF14903">
    <property type="entry name" value="WG_beta_rep"/>
    <property type="match status" value="3"/>
</dbReference>
<feature type="chain" id="PRO_5039549605" evidence="1">
    <location>
        <begin position="20"/>
        <end position="566"/>
    </location>
</feature>
<protein>
    <submittedName>
        <fullName evidence="3">WG repeat-containing protein</fullName>
    </submittedName>
</protein>
<dbReference type="RefSeq" id="WP_185177200.1">
    <property type="nucleotide sequence ID" value="NZ_CBCSEP010000014.1"/>
</dbReference>
<dbReference type="PROSITE" id="PS51272">
    <property type="entry name" value="SLH"/>
    <property type="match status" value="1"/>
</dbReference>
<keyword evidence="1" id="KW-0732">Signal</keyword>
<comment type="caution">
    <text evidence="3">The sequence shown here is derived from an EMBL/GenBank/DDBJ whole genome shotgun (WGS) entry which is preliminary data.</text>
</comment>
<evidence type="ECO:0000313" key="3">
    <source>
        <dbReference type="EMBL" id="MBB6675893.1"/>
    </source>
</evidence>
<feature type="signal peptide" evidence="1">
    <location>
        <begin position="1"/>
        <end position="19"/>
    </location>
</feature>
<feature type="domain" description="SLH" evidence="2">
    <location>
        <begin position="438"/>
        <end position="501"/>
    </location>
</feature>
<gene>
    <name evidence="3" type="ORF">H4Q31_00970</name>
</gene>
<dbReference type="AlphaFoldDB" id="A0A841T2T8"/>
<dbReference type="SUPFAM" id="SSF69360">
    <property type="entry name" value="Cell wall binding repeat"/>
    <property type="match status" value="1"/>
</dbReference>
<evidence type="ECO:0000313" key="4">
    <source>
        <dbReference type="Proteomes" id="UP000574133"/>
    </source>
</evidence>
<dbReference type="PANTHER" id="PTHR37841">
    <property type="entry name" value="GLR2918 PROTEIN"/>
    <property type="match status" value="1"/>
</dbReference>
<organism evidence="3 4">
    <name type="scientific">Cohnella lubricantis</name>
    <dbReference type="NCBI Taxonomy" id="2163172"/>
    <lineage>
        <taxon>Bacteria</taxon>
        <taxon>Bacillati</taxon>
        <taxon>Bacillota</taxon>
        <taxon>Bacilli</taxon>
        <taxon>Bacillales</taxon>
        <taxon>Paenibacillaceae</taxon>
        <taxon>Cohnella</taxon>
    </lineage>
</organism>
<proteinExistence type="predicted"/>
<keyword evidence="4" id="KW-1185">Reference proteome</keyword>
<dbReference type="InterPro" id="IPR001119">
    <property type="entry name" value="SLH_dom"/>
</dbReference>
<dbReference type="InterPro" id="IPR032774">
    <property type="entry name" value="WG_beta_rep"/>
</dbReference>
<reference evidence="3 4" key="1">
    <citation type="submission" date="2020-08" db="EMBL/GenBank/DDBJ databases">
        <title>Cohnella phylogeny.</title>
        <authorList>
            <person name="Dunlap C."/>
        </authorList>
    </citation>
    <scope>NUCLEOTIDE SEQUENCE [LARGE SCALE GENOMIC DNA]</scope>
    <source>
        <strain evidence="3 4">DSM 103658</strain>
    </source>
</reference>
<evidence type="ECO:0000256" key="1">
    <source>
        <dbReference type="SAM" id="SignalP"/>
    </source>
</evidence>
<dbReference type="Pfam" id="PF00395">
    <property type="entry name" value="SLH"/>
    <property type="match status" value="1"/>
</dbReference>
<sequence>MKRLVCLAIGLVLMMNAYAVSYAEEAEANHFTIEPQFSGLHGYNDLRSTFNEGLAWVQLSGDEIGVIDRSGKVLLDNLSLNHYSFTSYMFSEGLSRYRDSQGAWVYLDKNGNEVIRTTYDTVFNFREGLAAVERDGKWGYINREGKEVIKPQYDEIRDDDGYGYNAGTAGFYEGLSAVSKGGKWGFINKSGQVVVPLKYDWVNNFNEGLAVVSRNGKWGYINKFGTEVIKVIYDDAINFSEGVASVLRPNPAGNGYNWLFIDKNGTVIKDFKNKYEIVYPPEEGVAVASYYAGSPDTRYALLDRNGTLIVDLGNKYAEVDGFSEGLAWAEKPDGGVVLIDQAGQEVVEPYSQIRSSTAGLIGVQVNDRDPFGFMRNPLDVPSAWAEAEVNTAASLNLVPLEIDYGYAANITRADFSKLALNLVSVKTGKTVEELLTQSGKKIKDGVFDDTFDRTVLAANALGIISGRSTNKLDPNGLITRQEAAVMLTRVAGMLGITKGSGEAVTYTDAKAIASWAGESVAVIGSVEDKTSNTIVMGGVGSSRFAPEEPFTKQQAFITMKRLFNAV</sequence>
<evidence type="ECO:0000259" key="2">
    <source>
        <dbReference type="PROSITE" id="PS51272"/>
    </source>
</evidence>
<dbReference type="PANTHER" id="PTHR37841:SF1">
    <property type="entry name" value="DUF3298 DOMAIN-CONTAINING PROTEIN"/>
    <property type="match status" value="1"/>
</dbReference>
<dbReference type="EMBL" id="JACJVN010000006">
    <property type="protein sequence ID" value="MBB6675893.1"/>
    <property type="molecule type" value="Genomic_DNA"/>
</dbReference>